<organism evidence="1 2">
    <name type="scientific">Pannus brasiliensis CCIBt3594</name>
    <dbReference type="NCBI Taxonomy" id="1427578"/>
    <lineage>
        <taxon>Bacteria</taxon>
        <taxon>Bacillati</taxon>
        <taxon>Cyanobacteriota</taxon>
        <taxon>Cyanophyceae</taxon>
        <taxon>Oscillatoriophycideae</taxon>
        <taxon>Chroococcales</taxon>
        <taxon>Microcystaceae</taxon>
        <taxon>Pannus</taxon>
    </lineage>
</organism>
<dbReference type="RefSeq" id="WP_332864782.1">
    <property type="nucleotide sequence ID" value="NZ_JBAFSM010000014.1"/>
</dbReference>
<name>A0AAW9QV92_9CHRO</name>
<keyword evidence="2" id="KW-1185">Reference proteome</keyword>
<dbReference type="EMBL" id="JBAFSM010000014">
    <property type="protein sequence ID" value="MEG3437301.1"/>
    <property type="molecule type" value="Genomic_DNA"/>
</dbReference>
<dbReference type="AlphaFoldDB" id="A0AAW9QV92"/>
<gene>
    <name evidence="1" type="ORF">V0288_09235</name>
</gene>
<comment type="caution">
    <text evidence="1">The sequence shown here is derived from an EMBL/GenBank/DDBJ whole genome shotgun (WGS) entry which is preliminary data.</text>
</comment>
<evidence type="ECO:0000313" key="2">
    <source>
        <dbReference type="Proteomes" id="UP001328733"/>
    </source>
</evidence>
<protein>
    <submittedName>
        <fullName evidence="1">Uncharacterized protein</fullName>
    </submittedName>
</protein>
<dbReference type="Gene3D" id="1.10.1660.60">
    <property type="entry name" value="Putative excisionased domain DUF1233"/>
    <property type="match status" value="1"/>
</dbReference>
<dbReference type="InterPro" id="IPR038146">
    <property type="entry name" value="933W_put_Xis_sf"/>
</dbReference>
<proteinExistence type="predicted"/>
<accession>A0AAW9QV92</accession>
<sequence length="70" mass="7866">MARTKKPSPDWVKGGIVADALGCSAKHLTKLRESGRLIKGVHWRDLSPADAHRPTYRYHLTAIQELFKKG</sequence>
<reference evidence="1 2" key="1">
    <citation type="submission" date="2024-01" db="EMBL/GenBank/DDBJ databases">
        <title>Genomic insights into the taxonomy and metabolism of the cyanobacterium Pannus brasiliensis CCIBt3594.</title>
        <authorList>
            <person name="Machado M."/>
            <person name="Botero N.B."/>
            <person name="Andreote A.P.D."/>
            <person name="Feitosa A.M.T."/>
            <person name="Popin R."/>
            <person name="Sivonen K."/>
            <person name="Fiore M.F."/>
        </authorList>
    </citation>
    <scope>NUCLEOTIDE SEQUENCE [LARGE SCALE GENOMIC DNA]</scope>
    <source>
        <strain evidence="1 2">CCIBt3594</strain>
    </source>
</reference>
<dbReference type="Proteomes" id="UP001328733">
    <property type="component" value="Unassembled WGS sequence"/>
</dbReference>
<evidence type="ECO:0000313" key="1">
    <source>
        <dbReference type="EMBL" id="MEG3437301.1"/>
    </source>
</evidence>